<keyword evidence="2" id="KW-1015">Disulfide bond</keyword>
<dbReference type="AlphaFoldDB" id="A0AAN8QVN2"/>
<organism evidence="4 5">
    <name type="scientific">Coregonus suidteri</name>
    <dbReference type="NCBI Taxonomy" id="861788"/>
    <lineage>
        <taxon>Eukaryota</taxon>
        <taxon>Metazoa</taxon>
        <taxon>Chordata</taxon>
        <taxon>Craniata</taxon>
        <taxon>Vertebrata</taxon>
        <taxon>Euteleostomi</taxon>
        <taxon>Actinopterygii</taxon>
        <taxon>Neopterygii</taxon>
        <taxon>Teleostei</taxon>
        <taxon>Protacanthopterygii</taxon>
        <taxon>Salmoniformes</taxon>
        <taxon>Salmonidae</taxon>
        <taxon>Coregoninae</taxon>
        <taxon>Coregonus</taxon>
    </lineage>
</organism>
<accession>A0AAN8QVN2</accession>
<evidence type="ECO:0000256" key="2">
    <source>
        <dbReference type="ARBA" id="ARBA00023157"/>
    </source>
</evidence>
<sequence>MEAFKFIGRHDQVYISCAVILCEAGNPNTRCAQGCIPGNTTSAPHRHGREAVLETAKHFISQGPLRLRRSADSERKAAYFPSAWIQTGPDSHRQDNGATQQPIRALEDLSCMPIGCLACSL</sequence>
<dbReference type="PANTHER" id="PTHR14002:SF59">
    <property type="entry name" value="CUB AND ZONA PELLUCIDA-LIKE DOMAIN-CONTAINING PROTEIN 1-RELATED"/>
    <property type="match status" value="1"/>
</dbReference>
<gene>
    <name evidence="4" type="ORF">J4Q44_G00129840</name>
</gene>
<feature type="domain" description="ZP" evidence="3">
    <location>
        <begin position="1"/>
        <end position="38"/>
    </location>
</feature>
<keyword evidence="5" id="KW-1185">Reference proteome</keyword>
<dbReference type="Proteomes" id="UP001356427">
    <property type="component" value="Unassembled WGS sequence"/>
</dbReference>
<proteinExistence type="predicted"/>
<dbReference type="PROSITE" id="PS51034">
    <property type="entry name" value="ZP_2"/>
    <property type="match status" value="1"/>
</dbReference>
<dbReference type="EMBL" id="JAGTTL010000010">
    <property type="protein sequence ID" value="KAK6317584.1"/>
    <property type="molecule type" value="Genomic_DNA"/>
</dbReference>
<name>A0AAN8QVN2_9TELE</name>
<dbReference type="InterPro" id="IPR042235">
    <property type="entry name" value="ZP-C_dom"/>
</dbReference>
<protein>
    <recommendedName>
        <fullName evidence="3">ZP domain-containing protein</fullName>
    </recommendedName>
</protein>
<evidence type="ECO:0000256" key="1">
    <source>
        <dbReference type="ARBA" id="ARBA00022729"/>
    </source>
</evidence>
<evidence type="ECO:0000259" key="3">
    <source>
        <dbReference type="PROSITE" id="PS51034"/>
    </source>
</evidence>
<evidence type="ECO:0000313" key="4">
    <source>
        <dbReference type="EMBL" id="KAK6317584.1"/>
    </source>
</evidence>
<dbReference type="InterPro" id="IPR001507">
    <property type="entry name" value="ZP_dom"/>
</dbReference>
<dbReference type="Gene3D" id="2.60.40.4100">
    <property type="entry name" value="Zona pellucida, ZP-C domain"/>
    <property type="match status" value="1"/>
</dbReference>
<reference evidence="4 5" key="1">
    <citation type="submission" date="2021-04" db="EMBL/GenBank/DDBJ databases">
        <authorList>
            <person name="De Guttry C."/>
            <person name="Zahm M."/>
            <person name="Klopp C."/>
            <person name="Cabau C."/>
            <person name="Louis A."/>
            <person name="Berthelot C."/>
            <person name="Parey E."/>
            <person name="Roest Crollius H."/>
            <person name="Montfort J."/>
            <person name="Robinson-Rechavi M."/>
            <person name="Bucao C."/>
            <person name="Bouchez O."/>
            <person name="Gislard M."/>
            <person name="Lluch J."/>
            <person name="Milhes M."/>
            <person name="Lampietro C."/>
            <person name="Lopez Roques C."/>
            <person name="Donnadieu C."/>
            <person name="Braasch I."/>
            <person name="Desvignes T."/>
            <person name="Postlethwait J."/>
            <person name="Bobe J."/>
            <person name="Wedekind C."/>
            <person name="Guiguen Y."/>
        </authorList>
    </citation>
    <scope>NUCLEOTIDE SEQUENCE [LARGE SCALE GENOMIC DNA]</scope>
    <source>
        <strain evidence="4">Cs_M1</strain>
        <tissue evidence="4">Blood</tissue>
    </source>
</reference>
<evidence type="ECO:0000313" key="5">
    <source>
        <dbReference type="Proteomes" id="UP001356427"/>
    </source>
</evidence>
<comment type="caution">
    <text evidence="4">The sequence shown here is derived from an EMBL/GenBank/DDBJ whole genome shotgun (WGS) entry which is preliminary data.</text>
</comment>
<keyword evidence="1" id="KW-0732">Signal</keyword>
<dbReference type="PANTHER" id="PTHR14002">
    <property type="entry name" value="ENDOGLIN/TGF-BETA RECEPTOR TYPE III"/>
    <property type="match status" value="1"/>
</dbReference>